<evidence type="ECO:0000313" key="1">
    <source>
        <dbReference type="EMBL" id="KNX38515.1"/>
    </source>
</evidence>
<dbReference type="GO" id="GO:0016787">
    <property type="term" value="F:hydrolase activity"/>
    <property type="evidence" value="ECO:0007669"/>
    <property type="project" value="UniProtKB-KW"/>
</dbReference>
<dbReference type="Proteomes" id="UP000037397">
    <property type="component" value="Unassembled WGS sequence"/>
</dbReference>
<dbReference type="EMBL" id="LAIR01000002">
    <property type="protein sequence ID" value="KNX38515.1"/>
    <property type="molecule type" value="Genomic_DNA"/>
</dbReference>
<keyword evidence="2" id="KW-1185">Reference proteome</keyword>
<dbReference type="AlphaFoldDB" id="A0A0L6CLK8"/>
<gene>
    <name evidence="1" type="ORF">VV01_17360</name>
</gene>
<dbReference type="SUPFAM" id="SSF101386">
    <property type="entry name" value="all-alpha NTP pyrophosphatases"/>
    <property type="match status" value="1"/>
</dbReference>
<dbReference type="STRING" id="1631356.VV01_17360"/>
<accession>A0A0L6CLK8</accession>
<evidence type="ECO:0000313" key="2">
    <source>
        <dbReference type="Proteomes" id="UP000037397"/>
    </source>
</evidence>
<proteinExistence type="predicted"/>
<dbReference type="OrthoDB" id="9791898at2"/>
<name>A0A0L6CLK8_9MICO</name>
<dbReference type="RefSeq" id="WP_050670986.1">
    <property type="nucleotide sequence ID" value="NZ_LAIR01000002.1"/>
</dbReference>
<comment type="caution">
    <text evidence="1">The sequence shown here is derived from an EMBL/GenBank/DDBJ whole genome shotgun (WGS) entry which is preliminary data.</text>
</comment>
<protein>
    <submittedName>
        <fullName evidence="1">Phosphoribosyl-ATP pyrophosphohydrolase</fullName>
    </submittedName>
</protein>
<keyword evidence="1" id="KW-0378">Hydrolase</keyword>
<sequence length="116" mass="12889">MDIAELTDRVEYVSAGYADHYAVERTDEWILLKLTEEVGELVQAHLTASGQGRDRGLSQAEQDARTASELADVIGMCLVFARSRGIDVSQAMHDKWLQYEDFHRGRGFSTDVGSPA</sequence>
<reference evidence="2" key="1">
    <citation type="submission" date="2015-03" db="EMBL/GenBank/DDBJ databases">
        <title>Luteipulveratus halotolerans sp. nov., a novel actinobacterium (Dermacoccaceae) from Sarawak, Malaysia.</title>
        <authorList>
            <person name="Juboi H."/>
            <person name="Basik A."/>
            <person name="Shamsul S.S."/>
            <person name="Arnold P."/>
            <person name="Schmitt E.K."/>
            <person name="Sanglier J.-J."/>
            <person name="Yeo T."/>
        </authorList>
    </citation>
    <scope>NUCLEOTIDE SEQUENCE [LARGE SCALE GENOMIC DNA]</scope>
    <source>
        <strain evidence="2">C296001</strain>
    </source>
</reference>
<dbReference type="Gene3D" id="1.10.287.1080">
    <property type="entry name" value="MazG-like"/>
    <property type="match status" value="1"/>
</dbReference>
<dbReference type="CDD" id="cd11538">
    <property type="entry name" value="NTP-PPase_u1"/>
    <property type="match status" value="1"/>
</dbReference>
<organism evidence="1 2">
    <name type="scientific">Luteipulveratus halotolerans</name>
    <dbReference type="NCBI Taxonomy" id="1631356"/>
    <lineage>
        <taxon>Bacteria</taxon>
        <taxon>Bacillati</taxon>
        <taxon>Actinomycetota</taxon>
        <taxon>Actinomycetes</taxon>
        <taxon>Micrococcales</taxon>
        <taxon>Dermacoccaceae</taxon>
        <taxon>Luteipulveratus</taxon>
    </lineage>
</organism>